<evidence type="ECO:0000256" key="8">
    <source>
        <dbReference type="ARBA" id="ARBA00022989"/>
    </source>
</evidence>
<keyword evidence="11" id="KW-0534">Nitrate assimilation</keyword>
<protein>
    <submittedName>
        <fullName evidence="16">Respiratory nitrate reductase subunit gamma</fullName>
    </submittedName>
</protein>
<keyword evidence="17" id="KW-1185">Reference proteome</keyword>
<keyword evidence="2" id="KW-0813">Transport</keyword>
<dbReference type="InterPro" id="IPR036197">
    <property type="entry name" value="NarG-like_sf"/>
</dbReference>
<keyword evidence="8 14" id="KW-1133">Transmembrane helix</keyword>
<evidence type="ECO:0000256" key="1">
    <source>
        <dbReference type="ARBA" id="ARBA00004651"/>
    </source>
</evidence>
<reference evidence="16 17" key="1">
    <citation type="submission" date="2023-11" db="EMBL/GenBank/DDBJ databases">
        <title>Genome sequence of Microbacterium rhizosphaerae KACC 19337.</title>
        <authorList>
            <person name="Choi H."/>
            <person name="Kim S."/>
            <person name="Kim Y."/>
            <person name="Kwon S.-W."/>
            <person name="Heo J."/>
        </authorList>
    </citation>
    <scope>NUCLEOTIDE SEQUENCE [LARGE SCALE GENOMIC DNA]</scope>
    <source>
        <strain evidence="16 17">KACC 19337</strain>
    </source>
</reference>
<dbReference type="PANTHER" id="PTHR30598">
    <property type="entry name" value="NITRATE REDUCTASE PRIVATE CHAPERONE, REDOX ENZYME MATURATION PROTEIN REMP FAMILY"/>
    <property type="match status" value="1"/>
</dbReference>
<evidence type="ECO:0000256" key="2">
    <source>
        <dbReference type="ARBA" id="ARBA00022448"/>
    </source>
</evidence>
<accession>A0ABZ0SJU7</accession>
<organism evidence="16 17">
    <name type="scientific">Microbacterium rhizosphaerae</name>
    <dbReference type="NCBI Taxonomy" id="1678237"/>
    <lineage>
        <taxon>Bacteria</taxon>
        <taxon>Bacillati</taxon>
        <taxon>Actinomycetota</taxon>
        <taxon>Actinomycetes</taxon>
        <taxon>Micrococcales</taxon>
        <taxon>Microbacteriaceae</taxon>
        <taxon>Microbacterium</taxon>
    </lineage>
</organism>
<evidence type="ECO:0000256" key="13">
    <source>
        <dbReference type="SAM" id="MobiDB-lite"/>
    </source>
</evidence>
<comment type="subcellular location">
    <subcellularLocation>
        <location evidence="1">Cell membrane</location>
        <topology evidence="1">Multi-pass membrane protein</topology>
    </subcellularLocation>
</comment>
<feature type="transmembrane region" description="Helical" evidence="14">
    <location>
        <begin position="85"/>
        <end position="111"/>
    </location>
</feature>
<evidence type="ECO:0000256" key="5">
    <source>
        <dbReference type="ARBA" id="ARBA00022692"/>
    </source>
</evidence>
<dbReference type="RefSeq" id="WP_320942381.1">
    <property type="nucleotide sequence ID" value="NZ_BAABEU010000003.1"/>
</dbReference>
<feature type="domain" description="NarG-like" evidence="15">
    <location>
        <begin position="7"/>
        <end position="225"/>
    </location>
</feature>
<keyword evidence="6" id="KW-0479">Metal-binding</keyword>
<keyword evidence="3" id="KW-1003">Cell membrane</keyword>
<proteinExistence type="predicted"/>
<feature type="transmembrane region" description="Helical" evidence="14">
    <location>
        <begin position="131"/>
        <end position="152"/>
    </location>
</feature>
<evidence type="ECO:0000256" key="12">
    <source>
        <dbReference type="ARBA" id="ARBA00023136"/>
    </source>
</evidence>
<evidence type="ECO:0000256" key="10">
    <source>
        <dbReference type="ARBA" id="ARBA00023004"/>
    </source>
</evidence>
<name>A0ABZ0SJU7_9MICO</name>
<evidence type="ECO:0000313" key="17">
    <source>
        <dbReference type="Proteomes" id="UP001323798"/>
    </source>
</evidence>
<sequence length="252" mass="28807">MDTLSLLLWGILPYVAMVIFIAGAVWRYRYDQFGWTSRSSETYENRLLRWGGPLFHYGILLVLAGHVVGLLVPMEWIAAMGVPEWLYHLAAVGLGTIAAIMTIVGLGILIYRRRTVGPVFLATTVMDKVMYVFLGATILFGALATMATQIFGPGYEYRETVSPWVRSILLFHPEPQLMVGVPLLFQLHAVSATLLFILWPFTRLIHVFSAPVWYLFRPYIVYRSRDRRTGTRPVRRGWQPVQAPDPKRLRRP</sequence>
<evidence type="ECO:0000256" key="6">
    <source>
        <dbReference type="ARBA" id="ARBA00022723"/>
    </source>
</evidence>
<keyword evidence="4" id="KW-0349">Heme</keyword>
<dbReference type="InterPro" id="IPR051936">
    <property type="entry name" value="Heme-iron_electron_transfer"/>
</dbReference>
<evidence type="ECO:0000256" key="9">
    <source>
        <dbReference type="ARBA" id="ARBA00023002"/>
    </source>
</evidence>
<evidence type="ECO:0000256" key="3">
    <source>
        <dbReference type="ARBA" id="ARBA00022475"/>
    </source>
</evidence>
<feature type="transmembrane region" description="Helical" evidence="14">
    <location>
        <begin position="6"/>
        <end position="26"/>
    </location>
</feature>
<dbReference type="Pfam" id="PF02665">
    <property type="entry name" value="Nitrate_red_gam"/>
    <property type="match status" value="1"/>
</dbReference>
<dbReference type="Proteomes" id="UP001323798">
    <property type="component" value="Chromosome"/>
</dbReference>
<gene>
    <name evidence="16" type="primary">narI</name>
    <name evidence="16" type="ORF">SM116_18215</name>
</gene>
<evidence type="ECO:0000256" key="4">
    <source>
        <dbReference type="ARBA" id="ARBA00022617"/>
    </source>
</evidence>
<evidence type="ECO:0000259" key="15">
    <source>
        <dbReference type="Pfam" id="PF02665"/>
    </source>
</evidence>
<keyword evidence="10" id="KW-0408">Iron</keyword>
<evidence type="ECO:0000313" key="16">
    <source>
        <dbReference type="EMBL" id="WPR89667.1"/>
    </source>
</evidence>
<feature type="transmembrane region" description="Helical" evidence="14">
    <location>
        <begin position="47"/>
        <end position="73"/>
    </location>
</feature>
<dbReference type="EMBL" id="CP139368">
    <property type="protein sequence ID" value="WPR89667.1"/>
    <property type="molecule type" value="Genomic_DNA"/>
</dbReference>
<dbReference type="PANTHER" id="PTHR30598:SF3">
    <property type="entry name" value="RESPIRATORY NITRATE REDUCTASE 1 GAMMA CHAIN"/>
    <property type="match status" value="1"/>
</dbReference>
<dbReference type="Gene3D" id="1.20.950.20">
    <property type="entry name" value="Transmembrane di-heme cytochromes, Chain C"/>
    <property type="match status" value="1"/>
</dbReference>
<feature type="region of interest" description="Disordered" evidence="13">
    <location>
        <begin position="231"/>
        <end position="252"/>
    </location>
</feature>
<dbReference type="InterPro" id="IPR003816">
    <property type="entry name" value="Nitrate_red_gam"/>
</dbReference>
<evidence type="ECO:0000256" key="11">
    <source>
        <dbReference type="ARBA" id="ARBA00023063"/>
    </source>
</evidence>
<keyword evidence="9" id="KW-0560">Oxidoreductase</keyword>
<evidence type="ECO:0000256" key="7">
    <source>
        <dbReference type="ARBA" id="ARBA00022982"/>
    </source>
</evidence>
<dbReference type="InterPro" id="IPR023234">
    <property type="entry name" value="NarG-like_domain"/>
</dbReference>
<keyword evidence="12 14" id="KW-0472">Membrane</keyword>
<dbReference type="SUPFAM" id="SSF103501">
    <property type="entry name" value="Respiratory nitrate reductase 1 gamma chain"/>
    <property type="match status" value="1"/>
</dbReference>
<keyword evidence="5 14" id="KW-0812">Transmembrane</keyword>
<dbReference type="NCBIfam" id="TIGR00351">
    <property type="entry name" value="narI"/>
    <property type="match status" value="1"/>
</dbReference>
<keyword evidence="7" id="KW-0249">Electron transport</keyword>
<evidence type="ECO:0000256" key="14">
    <source>
        <dbReference type="SAM" id="Phobius"/>
    </source>
</evidence>